<evidence type="ECO:0000256" key="1">
    <source>
        <dbReference type="ARBA" id="ARBA00001933"/>
    </source>
</evidence>
<accession>A0ABM0GWX1</accession>
<feature type="domain" description="Aminotransferase class I/classII large" evidence="10">
    <location>
        <begin position="121"/>
        <end position="502"/>
    </location>
</feature>
<comment type="catalytic activity">
    <reaction evidence="9">
        <text>L-alanine + 2-oxoglutarate = pyruvate + L-glutamate</text>
        <dbReference type="Rhea" id="RHEA:19453"/>
        <dbReference type="ChEBI" id="CHEBI:15361"/>
        <dbReference type="ChEBI" id="CHEBI:16810"/>
        <dbReference type="ChEBI" id="CHEBI:29985"/>
        <dbReference type="ChEBI" id="CHEBI:57972"/>
        <dbReference type="EC" id="2.6.1.2"/>
    </reaction>
</comment>
<evidence type="ECO:0000256" key="7">
    <source>
        <dbReference type="ARBA" id="ARBA00025785"/>
    </source>
</evidence>
<dbReference type="InterPro" id="IPR015421">
    <property type="entry name" value="PyrdxlP-dep_Trfase_major"/>
</dbReference>
<evidence type="ECO:0000313" key="12">
    <source>
        <dbReference type="RefSeq" id="XP_002739142.1"/>
    </source>
</evidence>
<comment type="similarity">
    <text evidence="7">Belongs to the class-I pyridoxal-phosphate-dependent aminotransferase family. Alanine aminotransferase subfamily.</text>
</comment>
<gene>
    <name evidence="12" type="primary">LOC100374543</name>
</gene>
<evidence type="ECO:0000256" key="6">
    <source>
        <dbReference type="ARBA" id="ARBA00025708"/>
    </source>
</evidence>
<dbReference type="GeneID" id="100374543"/>
<comment type="cofactor">
    <cofactor evidence="1">
        <name>pyridoxal 5'-phosphate</name>
        <dbReference type="ChEBI" id="CHEBI:597326"/>
    </cofactor>
</comment>
<keyword evidence="3" id="KW-0032">Aminotransferase</keyword>
<dbReference type="Gene3D" id="3.90.1150.10">
    <property type="entry name" value="Aspartate Aminotransferase, domain 1"/>
    <property type="match status" value="1"/>
</dbReference>
<evidence type="ECO:0000256" key="9">
    <source>
        <dbReference type="ARBA" id="ARBA00047412"/>
    </source>
</evidence>
<sequence>MYSRASRRLIPVFTKPFQSKSYEGLLKRVTMASSQPKRPKVVTVDNMNPHVRTMEYAVRGPIVARATEIEKELAAGQKKPFPDVVKCNIGDAHALGQQPITFIRQVIALATYPELLNSDQFPEDAKKRARRVIGGCKGGSVGSYSDSVGIEPIRQDIAAFIERRDGHPSNPNEIMLCAGASEGIRSLLKCMVSGEGKNRSGVMIPIPQYPLYSASLAEFGCEQIGYYMDEATGWSLGKPELKRSITEARKHCNPVAIVVINPGNPTGQVLSLDNIKDIIQFAYEEKLFIIADEVYQENIYAKGAKFHSFKKVLREMGPEYQTMELASFYSTSKGFMGECGLRGGYQEAINIDPDVFAMLKKLISAKLCPTVLGQIAMECTVNPPTQGEPSYDQFIKEKKIVLDALAEKAKLVAETFDAVEGVSCNEVMGAMYAFPRIHLPKKAIEKAKSIGMQPDAFYCMQFLEEKGVCVVAGSGFCQVEGTYHFRMTILPSVEKIKDVMQRFREFHSKFMEEYKD</sequence>
<comment type="pathway">
    <text evidence="6">Amino-acid degradation; L-alanine degradation via transaminase pathway; pyruvate from L-alanine: step 1/1.</text>
</comment>
<dbReference type="PANTHER" id="PTHR11751:SF29">
    <property type="entry name" value="ALANINE TRANSAMINASE"/>
    <property type="match status" value="1"/>
</dbReference>
<evidence type="ECO:0000256" key="8">
    <source>
        <dbReference type="ARBA" id="ARBA00026106"/>
    </source>
</evidence>
<evidence type="ECO:0000256" key="3">
    <source>
        <dbReference type="ARBA" id="ARBA00022576"/>
    </source>
</evidence>
<organism evidence="11 12">
    <name type="scientific">Saccoglossus kowalevskii</name>
    <name type="common">Acorn worm</name>
    <dbReference type="NCBI Taxonomy" id="10224"/>
    <lineage>
        <taxon>Eukaryota</taxon>
        <taxon>Metazoa</taxon>
        <taxon>Hemichordata</taxon>
        <taxon>Enteropneusta</taxon>
        <taxon>Harrimaniidae</taxon>
        <taxon>Saccoglossus</taxon>
    </lineage>
</organism>
<comment type="subunit">
    <text evidence="2">Homodimer.</text>
</comment>
<dbReference type="Proteomes" id="UP000694865">
    <property type="component" value="Unplaced"/>
</dbReference>
<dbReference type="Gene3D" id="1.10.287.1970">
    <property type="match status" value="1"/>
</dbReference>
<dbReference type="PANTHER" id="PTHR11751">
    <property type="entry name" value="ALANINE AMINOTRANSFERASE"/>
    <property type="match status" value="1"/>
</dbReference>
<evidence type="ECO:0000256" key="2">
    <source>
        <dbReference type="ARBA" id="ARBA00011738"/>
    </source>
</evidence>
<dbReference type="Gene3D" id="3.40.640.10">
    <property type="entry name" value="Type I PLP-dependent aspartate aminotransferase-like (Major domain)"/>
    <property type="match status" value="1"/>
</dbReference>
<dbReference type="InterPro" id="IPR045088">
    <property type="entry name" value="ALAT1/2-like"/>
</dbReference>
<proteinExistence type="inferred from homology"/>
<dbReference type="EC" id="2.6.1.2" evidence="8"/>
<dbReference type="CDD" id="cd00609">
    <property type="entry name" value="AAT_like"/>
    <property type="match status" value="1"/>
</dbReference>
<name>A0ABM0GWX1_SACKO</name>
<evidence type="ECO:0000256" key="4">
    <source>
        <dbReference type="ARBA" id="ARBA00022679"/>
    </source>
</evidence>
<keyword evidence="5" id="KW-0663">Pyridoxal phosphate</keyword>
<evidence type="ECO:0000313" key="11">
    <source>
        <dbReference type="Proteomes" id="UP000694865"/>
    </source>
</evidence>
<dbReference type="InterPro" id="IPR015424">
    <property type="entry name" value="PyrdxlP-dep_Trfase"/>
</dbReference>
<evidence type="ECO:0000256" key="5">
    <source>
        <dbReference type="ARBA" id="ARBA00022898"/>
    </source>
</evidence>
<protein>
    <recommendedName>
        <fullName evidence="8">alanine transaminase</fullName>
        <ecNumber evidence="8">2.6.1.2</ecNumber>
    </recommendedName>
</protein>
<dbReference type="InterPro" id="IPR004839">
    <property type="entry name" value="Aminotransferase_I/II_large"/>
</dbReference>
<dbReference type="RefSeq" id="XP_002739142.1">
    <property type="nucleotide sequence ID" value="XM_002739096.2"/>
</dbReference>
<keyword evidence="4" id="KW-0808">Transferase</keyword>
<keyword evidence="11" id="KW-1185">Reference proteome</keyword>
<dbReference type="SUPFAM" id="SSF53383">
    <property type="entry name" value="PLP-dependent transferases"/>
    <property type="match status" value="1"/>
</dbReference>
<dbReference type="InterPro" id="IPR015422">
    <property type="entry name" value="PyrdxlP-dep_Trfase_small"/>
</dbReference>
<reference evidence="12" key="1">
    <citation type="submission" date="2025-08" db="UniProtKB">
        <authorList>
            <consortium name="RefSeq"/>
        </authorList>
    </citation>
    <scope>IDENTIFICATION</scope>
    <source>
        <tissue evidence="12">Testes</tissue>
    </source>
</reference>
<dbReference type="Pfam" id="PF00155">
    <property type="entry name" value="Aminotran_1_2"/>
    <property type="match status" value="1"/>
</dbReference>
<evidence type="ECO:0000259" key="10">
    <source>
        <dbReference type="Pfam" id="PF00155"/>
    </source>
</evidence>